<feature type="repeat" description="WD" evidence="1">
    <location>
        <begin position="80"/>
        <end position="121"/>
    </location>
</feature>
<keyword evidence="4" id="KW-1185">Reference proteome</keyword>
<proteinExistence type="predicted"/>
<dbReference type="GO" id="GO:0007010">
    <property type="term" value="P:cytoskeleton organization"/>
    <property type="evidence" value="ECO:0007669"/>
    <property type="project" value="TreeGrafter"/>
</dbReference>
<gene>
    <name evidence="3" type="ORF">VNE69_07052</name>
</gene>
<evidence type="ECO:0000313" key="3">
    <source>
        <dbReference type="EMBL" id="WUR03983.1"/>
    </source>
</evidence>
<organism evidence="3 4">
    <name type="scientific">Vairimorpha necatrix</name>
    <dbReference type="NCBI Taxonomy" id="6039"/>
    <lineage>
        <taxon>Eukaryota</taxon>
        <taxon>Fungi</taxon>
        <taxon>Fungi incertae sedis</taxon>
        <taxon>Microsporidia</taxon>
        <taxon>Nosematidae</taxon>
        <taxon>Vairimorpha</taxon>
    </lineage>
</organism>
<accession>A0AAX4JDP3</accession>
<dbReference type="PANTHER" id="PTHR16266:SF17">
    <property type="entry name" value="BRWD3"/>
    <property type="match status" value="1"/>
</dbReference>
<dbReference type="GeneID" id="90541808"/>
<dbReference type="Gene3D" id="2.130.10.10">
    <property type="entry name" value="YVTN repeat-like/Quinoprotein amine dehydrogenase"/>
    <property type="match status" value="1"/>
</dbReference>
<dbReference type="PROSITE" id="PS50294">
    <property type="entry name" value="WD_REPEATS_REGION"/>
    <property type="match status" value="2"/>
</dbReference>
<dbReference type="PROSITE" id="PS50082">
    <property type="entry name" value="WD_REPEATS_2"/>
    <property type="match status" value="2"/>
</dbReference>
<dbReference type="RefSeq" id="XP_065330128.1">
    <property type="nucleotide sequence ID" value="XM_065474056.1"/>
</dbReference>
<feature type="region of interest" description="Disordered" evidence="2">
    <location>
        <begin position="534"/>
        <end position="554"/>
    </location>
</feature>
<dbReference type="AlphaFoldDB" id="A0AAX4JDP3"/>
<evidence type="ECO:0000256" key="1">
    <source>
        <dbReference type="PROSITE-ProRule" id="PRU00221"/>
    </source>
</evidence>
<dbReference type="GO" id="GO:0008360">
    <property type="term" value="P:regulation of cell shape"/>
    <property type="evidence" value="ECO:0007669"/>
    <property type="project" value="TreeGrafter"/>
</dbReference>
<dbReference type="InterPro" id="IPR001680">
    <property type="entry name" value="WD40_rpt"/>
</dbReference>
<dbReference type="Pfam" id="PF00400">
    <property type="entry name" value="WD40"/>
    <property type="match status" value="2"/>
</dbReference>
<dbReference type="InterPro" id="IPR015943">
    <property type="entry name" value="WD40/YVTN_repeat-like_dom_sf"/>
</dbReference>
<protein>
    <submittedName>
        <fullName evidence="3">WD40 repeat domain-containing protein</fullName>
    </submittedName>
</protein>
<dbReference type="KEGG" id="vnx:VNE69_07052"/>
<dbReference type="SMART" id="SM00320">
    <property type="entry name" value="WD40"/>
    <property type="match status" value="4"/>
</dbReference>
<evidence type="ECO:0000313" key="4">
    <source>
        <dbReference type="Proteomes" id="UP001334084"/>
    </source>
</evidence>
<keyword evidence="1" id="KW-0853">WD repeat</keyword>
<dbReference type="PANTHER" id="PTHR16266">
    <property type="entry name" value="WD REPEAT DOMAIN 9"/>
    <property type="match status" value="1"/>
</dbReference>
<dbReference type="Proteomes" id="UP001334084">
    <property type="component" value="Chromosome 7"/>
</dbReference>
<dbReference type="InterPro" id="IPR052060">
    <property type="entry name" value="Bromo_WD_repeat"/>
</dbReference>
<evidence type="ECO:0000256" key="2">
    <source>
        <dbReference type="SAM" id="MobiDB-lite"/>
    </source>
</evidence>
<feature type="compositionally biased region" description="Polar residues" evidence="2">
    <location>
        <begin position="536"/>
        <end position="546"/>
    </location>
</feature>
<dbReference type="GO" id="GO:0006357">
    <property type="term" value="P:regulation of transcription by RNA polymerase II"/>
    <property type="evidence" value="ECO:0007669"/>
    <property type="project" value="TreeGrafter"/>
</dbReference>
<dbReference type="SUPFAM" id="SSF50978">
    <property type="entry name" value="WD40 repeat-like"/>
    <property type="match status" value="1"/>
</dbReference>
<dbReference type="EMBL" id="CP142732">
    <property type="protein sequence ID" value="WUR03983.1"/>
    <property type="molecule type" value="Genomic_DNA"/>
</dbReference>
<feature type="repeat" description="WD" evidence="1">
    <location>
        <begin position="122"/>
        <end position="157"/>
    </location>
</feature>
<reference evidence="3" key="1">
    <citation type="journal article" date="2024" name="BMC Genomics">
        <title>Functional annotation of a divergent genome using sequence and structure-based similarity.</title>
        <authorList>
            <person name="Svedberg D."/>
            <person name="Winiger R.R."/>
            <person name="Berg A."/>
            <person name="Sharma H."/>
            <person name="Tellgren-Roth C."/>
            <person name="Debrunner-Vossbrinck B.A."/>
            <person name="Vossbrinck C.R."/>
            <person name="Barandun J."/>
        </authorList>
    </citation>
    <scope>NUCLEOTIDE SEQUENCE</scope>
    <source>
        <strain evidence="3">Illinois isolate</strain>
    </source>
</reference>
<sequence>MSLKPSKDFLEIFTKTLKKEIKIDEKDLKDAMISLLNKSNIKNFNEYIRTFQYRKNNINFNNITDKYKYLNFNYKHKGDLLGHSGQVERIAFDNTGKHVFSGGTDGMIKIWHVDTGFLINTCIGHRNMINDICFSKNGKLFVSCDFNGIINIWDLETLTVKFSIRLITGVTFAEFFEVKDKKNIYNLVVILTNGLVKVYTFDETKLINEKENDFTLDEPYKAICITDGGRFLLRAGYWPYLILIDTFFPEKCIIFDTNNLPVQTICAAKDCVKFAAGCGNWLFQWTFFYEGISSMGNFNRSSKILPGHWKKNVFKMDIEDNYIIDNMCYLKNYYLVCVCTDLKIRIYSERILRFTIQIEEIGVVCAHPLENIFAFYGQSLNFYFFDKLIFSEKLNFSINDCQFSTDGENFVVGDEMGNVRTYSVNYEKYKYKEQFFITDFEHFAGANDILFRECKNESTLDSNRKKNEEWRLLPYYTQEINNSKNIIIEEAALEHFPSRYLDKIKYRRKYCEFPEDPVVVPCEIEESTDSYDIGEDSSSNFLSATENDNKSSDEDLIIRRRASYKEPTENAAHKPVILRRNFVEPELETRTRGIRLRRNDNNEDEGLEFFHYQRQSVKRKKKVKKNEVPLISKLRRNVRQQSDDTIDLETSVSPKVRLRRHMSSED</sequence>
<dbReference type="InterPro" id="IPR036322">
    <property type="entry name" value="WD40_repeat_dom_sf"/>
</dbReference>
<name>A0AAX4JDP3_9MICR</name>
<dbReference type="GO" id="GO:0005634">
    <property type="term" value="C:nucleus"/>
    <property type="evidence" value="ECO:0007669"/>
    <property type="project" value="TreeGrafter"/>
</dbReference>